<keyword evidence="1" id="KW-0328">Glycosyltransferase</keyword>
<gene>
    <name evidence="4" type="ORF">M3I41_02515</name>
</gene>
<dbReference type="PANTHER" id="PTHR45947">
    <property type="entry name" value="SULFOQUINOVOSYL TRANSFERASE SQD2"/>
    <property type="match status" value="1"/>
</dbReference>
<dbReference type="AlphaFoldDB" id="A0A9E7AGU7"/>
<feature type="domain" description="Glycosyltransferase subfamily 4-like N-terminal" evidence="3">
    <location>
        <begin position="50"/>
        <end position="208"/>
    </location>
</feature>
<protein>
    <submittedName>
        <fullName evidence="4">Glycosyltransferase family 4 protein</fullName>
    </submittedName>
</protein>
<name>A0A9E7AGU7_9ACTO</name>
<dbReference type="CDD" id="cd03794">
    <property type="entry name" value="GT4_WbuB-like"/>
    <property type="match status" value="1"/>
</dbReference>
<accession>A0A9E7AGU7</accession>
<evidence type="ECO:0000256" key="2">
    <source>
        <dbReference type="ARBA" id="ARBA00022679"/>
    </source>
</evidence>
<dbReference type="InterPro" id="IPR050194">
    <property type="entry name" value="Glycosyltransferase_grp1"/>
</dbReference>
<evidence type="ECO:0000259" key="3">
    <source>
        <dbReference type="Pfam" id="PF13579"/>
    </source>
</evidence>
<dbReference type="Gene3D" id="3.40.50.2000">
    <property type="entry name" value="Glycogen Phosphorylase B"/>
    <property type="match status" value="2"/>
</dbReference>
<proteinExistence type="predicted"/>
<dbReference type="EMBL" id="CP097095">
    <property type="protein sequence ID" value="UQF80170.1"/>
    <property type="molecule type" value="Genomic_DNA"/>
</dbReference>
<dbReference type="GO" id="GO:1901137">
    <property type="term" value="P:carbohydrate derivative biosynthetic process"/>
    <property type="evidence" value="ECO:0007669"/>
    <property type="project" value="UniProtKB-ARBA"/>
</dbReference>
<evidence type="ECO:0000313" key="4">
    <source>
        <dbReference type="EMBL" id="UQF80170.1"/>
    </source>
</evidence>
<organism evidence="4 5">
    <name type="scientific">Actinomyces graevenitzii</name>
    <dbReference type="NCBI Taxonomy" id="55565"/>
    <lineage>
        <taxon>Bacteria</taxon>
        <taxon>Bacillati</taxon>
        <taxon>Actinomycetota</taxon>
        <taxon>Actinomycetes</taxon>
        <taxon>Actinomycetales</taxon>
        <taxon>Actinomycetaceae</taxon>
        <taxon>Actinomyces</taxon>
    </lineage>
</organism>
<dbReference type="GO" id="GO:0016757">
    <property type="term" value="F:glycosyltransferase activity"/>
    <property type="evidence" value="ECO:0007669"/>
    <property type="project" value="UniProtKB-KW"/>
</dbReference>
<dbReference type="Pfam" id="PF13579">
    <property type="entry name" value="Glyco_trans_4_4"/>
    <property type="match status" value="1"/>
</dbReference>
<reference evidence="4" key="1">
    <citation type="submission" date="2022-05" db="EMBL/GenBank/DDBJ databases">
        <title>Using nanopore sequencing to obtain complete genomes from saliva samples.</title>
        <authorList>
            <person name="Baker J.L."/>
        </authorList>
    </citation>
    <scope>NUCLEOTIDE SEQUENCE</scope>
    <source>
        <strain evidence="4">JCVI-JB-Ag32</strain>
    </source>
</reference>
<dbReference type="KEGG" id="agh:M3I41_02515"/>
<dbReference type="Pfam" id="PF13692">
    <property type="entry name" value="Glyco_trans_1_4"/>
    <property type="match status" value="1"/>
</dbReference>
<sequence length="419" mass="45239">MSDQQAGMASQAHQPFADKLARAKAKGVTLATRIHLPEAAAASFRLDGVERALRRLDIPVRVLTSQPPADGPKPEDPQGVSVSRWPVLRDKSGYLRGYVPYMSFDLPLFGRLLAAKKPAVLLVEPPPTTGVVVRAVTTLRRIPYVWYAPDVWSDATVSTGVSPAVAKAVQLMESFAMRGAKAVIAVNDGVAIRARQLGARRVEVVNNGIDTDRFTPVSGHIGAAHGVTGPYFIYAGTASEWQGADIFMEAFKQVRAQVPQAQLVFIGKGSHWPVLTELAEQINDAYSAQTPAALVLPPQDPRSAAAWQSDAVAALVSIKPGQGYDFAYPTKVLSALACATPVIYAGLGPVVKEVRSQDLGWAVDYRVDDVAQAMLAALERAQSPQTPKWRQQLRKWVVENRSQRAAADAVARVIVDVIR</sequence>
<evidence type="ECO:0000256" key="1">
    <source>
        <dbReference type="ARBA" id="ARBA00022676"/>
    </source>
</evidence>
<evidence type="ECO:0000313" key="5">
    <source>
        <dbReference type="Proteomes" id="UP000830236"/>
    </source>
</evidence>
<keyword evidence="2" id="KW-0808">Transferase</keyword>
<dbReference type="Proteomes" id="UP000830236">
    <property type="component" value="Chromosome"/>
</dbReference>
<dbReference type="SUPFAM" id="SSF53756">
    <property type="entry name" value="UDP-Glycosyltransferase/glycogen phosphorylase"/>
    <property type="match status" value="1"/>
</dbReference>
<dbReference type="InterPro" id="IPR028098">
    <property type="entry name" value="Glyco_trans_4-like_N"/>
</dbReference>
<dbReference type="PANTHER" id="PTHR45947:SF3">
    <property type="entry name" value="SULFOQUINOVOSYL TRANSFERASE SQD2"/>
    <property type="match status" value="1"/>
</dbReference>